<feature type="compositionally biased region" description="Polar residues" evidence="2">
    <location>
        <begin position="197"/>
        <end position="206"/>
    </location>
</feature>
<dbReference type="GO" id="GO:0036312">
    <property type="term" value="F:phosphatidylinositol 3-kinase regulatory subunit binding"/>
    <property type="evidence" value="ECO:0007669"/>
    <property type="project" value="TreeGrafter"/>
</dbReference>
<dbReference type="GO" id="GO:0005102">
    <property type="term" value="F:signaling receptor binding"/>
    <property type="evidence" value="ECO:0007669"/>
    <property type="project" value="TreeGrafter"/>
</dbReference>
<dbReference type="PANTHER" id="PTHR16267:SF12">
    <property type="entry name" value="PHOSPHOINOSITIDE 3-KINASE ADAPTER PROTEIN 1"/>
    <property type="match status" value="1"/>
</dbReference>
<dbReference type="Pfam" id="PF14545">
    <property type="entry name" value="DBB"/>
    <property type="match status" value="1"/>
</dbReference>
<dbReference type="Proteomes" id="UP000261540">
    <property type="component" value="Unplaced"/>
</dbReference>
<dbReference type="GO" id="GO:0005829">
    <property type="term" value="C:cytosol"/>
    <property type="evidence" value="ECO:0007669"/>
    <property type="project" value="TreeGrafter"/>
</dbReference>
<evidence type="ECO:0000313" key="4">
    <source>
        <dbReference type="Ensembl" id="ENSPKIP00000011695.1"/>
    </source>
</evidence>
<dbReference type="InterPro" id="IPR041340">
    <property type="entry name" value="PIK3AP1_TIR"/>
</dbReference>
<feature type="domain" description="DBB" evidence="3">
    <location>
        <begin position="216"/>
        <end position="352"/>
    </location>
</feature>
<feature type="compositionally biased region" description="Pro residues" evidence="2">
    <location>
        <begin position="845"/>
        <end position="854"/>
    </location>
</feature>
<dbReference type="GeneTree" id="ENSGT00390000008787"/>
<feature type="region of interest" description="Disordered" evidence="2">
    <location>
        <begin position="523"/>
        <end position="551"/>
    </location>
</feature>
<accession>A0A3B3R1B9</accession>
<reference evidence="4" key="1">
    <citation type="submission" date="2025-08" db="UniProtKB">
        <authorList>
            <consortium name="Ensembl"/>
        </authorList>
    </citation>
    <scope>IDENTIFICATION</scope>
</reference>
<name>A0A3B3R1B9_9TELE</name>
<dbReference type="KEGG" id="pki:111859409"/>
<keyword evidence="5" id="KW-1185">Reference proteome</keyword>
<feature type="compositionally biased region" description="Low complexity" evidence="2">
    <location>
        <begin position="156"/>
        <end position="166"/>
    </location>
</feature>
<dbReference type="OrthoDB" id="8192811at2759"/>
<feature type="compositionally biased region" description="Polar residues" evidence="2">
    <location>
        <begin position="767"/>
        <end position="780"/>
    </location>
</feature>
<feature type="region of interest" description="Disordered" evidence="2">
    <location>
        <begin position="766"/>
        <end position="854"/>
    </location>
</feature>
<dbReference type="InterPro" id="IPR017893">
    <property type="entry name" value="DBB_domain"/>
</dbReference>
<dbReference type="STRING" id="1676925.ENSPKIP00000011695"/>
<sequence>MMSASFISPTISTYSYQVLIVYTRDAEEWATYLQSVLSSSQKFPAKSILLYPVTADVSLQEDEFAIFNASRCIVLLLSTEFLDMQCNPGVLEIYKKVFRPPNKMVLLFCGVSESDLLNEHFGHWHFWRKLYPDDDPAIYISTVLESISDGDDDVTTNETETAENTTQMTQREEGEGEPSVSILECSKAEQLPEEDGVNNQEVQTPPGNDEDVCLIVQPDRILCGTKVTIYILLKCKLDAHAETAVEFSCEECGAKREPGTVENEYTVSVTSPDMPSGSVLLSLYSNDLIVCSKSVTYFTGMEEVNRYLESVTNPLEFFSQAFNITSSCRESLDKVLADLLKSKMPTSGFEIFGINQLEEENMSAYQRNEELPTLLHFAAKYGLKNLMTLLLQCPGALQAYSVGNRRGDYPNNIAEKNGFLDLRQFMDKYVENAGTDKSHLKESITEEESEDVYEPMSKTTQDSLTLDTECKEDIYESMLELDPDCIQDLYEDMEKAMRQSLNPEEAMLRSFFQAGTTSKTEKFLNSEEETHREETEGNENIASEGEEEDPYNFCPADEIYDTLDELAPDHVSQIISRPPAPIPRPSVVTAETEENKTYISRVFSEKPSIAPQDMRFEERLARGPARDRPQTTAYDPYAGMKTPGQRQLISLQERVKVGDISVEEAVQEFKEWQMNQEKRSLSLRFQQENLKRLRDSITRRHKENVKMGKEMEITAPLQHSPCKDMAVKLECAVYEPCPRVNADPDYPVHIGNWQKESISCIARIGSKRQSTNSASSYTSRTENDYEDETDCSSAPSLPPRNIDMPPLLPPRIPPRYPERFSEGMASDRYTFCPTRLQKPPERSNSPPPIPRRTR</sequence>
<evidence type="ECO:0000256" key="1">
    <source>
        <dbReference type="ARBA" id="ARBA00022553"/>
    </source>
</evidence>
<evidence type="ECO:0000313" key="5">
    <source>
        <dbReference type="Proteomes" id="UP000261540"/>
    </source>
</evidence>
<keyword evidence="1" id="KW-0597">Phosphoprotein</keyword>
<organism evidence="4 5">
    <name type="scientific">Paramormyrops kingsleyae</name>
    <dbReference type="NCBI Taxonomy" id="1676925"/>
    <lineage>
        <taxon>Eukaryota</taxon>
        <taxon>Metazoa</taxon>
        <taxon>Chordata</taxon>
        <taxon>Craniata</taxon>
        <taxon>Vertebrata</taxon>
        <taxon>Euteleostomi</taxon>
        <taxon>Actinopterygii</taxon>
        <taxon>Neopterygii</taxon>
        <taxon>Teleostei</taxon>
        <taxon>Osteoglossocephala</taxon>
        <taxon>Osteoglossomorpha</taxon>
        <taxon>Osteoglossiformes</taxon>
        <taxon>Mormyridae</taxon>
        <taxon>Paramormyrops</taxon>
    </lineage>
</organism>
<evidence type="ECO:0000259" key="3">
    <source>
        <dbReference type="PROSITE" id="PS51376"/>
    </source>
</evidence>
<dbReference type="SMART" id="SM01282">
    <property type="entry name" value="DBB"/>
    <property type="match status" value="1"/>
</dbReference>
<dbReference type="Gene3D" id="3.40.50.10140">
    <property type="entry name" value="Toll/interleukin-1 receptor homology (TIR) domain"/>
    <property type="match status" value="1"/>
</dbReference>
<evidence type="ECO:0000256" key="2">
    <source>
        <dbReference type="SAM" id="MobiDB-lite"/>
    </source>
</evidence>
<dbReference type="Ensembl" id="ENSPKIT00000023644.1">
    <property type="protein sequence ID" value="ENSPKIP00000011695.1"/>
    <property type="gene ID" value="ENSPKIG00000018680.1"/>
</dbReference>
<dbReference type="Pfam" id="PF18567">
    <property type="entry name" value="TIR_3"/>
    <property type="match status" value="1"/>
</dbReference>
<dbReference type="PANTHER" id="PTHR16267">
    <property type="entry name" value="BANK1/PIK3AP1 FAMILY MEMBER"/>
    <property type="match status" value="1"/>
</dbReference>
<feature type="region of interest" description="Disordered" evidence="2">
    <location>
        <begin position="190"/>
        <end position="209"/>
    </location>
</feature>
<feature type="compositionally biased region" description="Basic and acidic residues" evidence="2">
    <location>
        <begin position="523"/>
        <end position="535"/>
    </location>
</feature>
<dbReference type="AlphaFoldDB" id="A0A3B3R1B9"/>
<proteinExistence type="predicted"/>
<feature type="region of interest" description="Disordered" evidence="2">
    <location>
        <begin position="437"/>
        <end position="464"/>
    </location>
</feature>
<dbReference type="CTD" id="118788"/>
<dbReference type="InterPro" id="IPR052446">
    <property type="entry name" value="B-cell_PI3K-Signaling_Adptrs"/>
</dbReference>
<dbReference type="PROSITE" id="PS51376">
    <property type="entry name" value="DBB"/>
    <property type="match status" value="1"/>
</dbReference>
<dbReference type="InterPro" id="IPR035897">
    <property type="entry name" value="Toll_tir_struct_dom_sf"/>
</dbReference>
<reference evidence="4" key="2">
    <citation type="submission" date="2025-09" db="UniProtKB">
        <authorList>
            <consortium name="Ensembl"/>
        </authorList>
    </citation>
    <scope>IDENTIFICATION</scope>
</reference>
<protein>
    <submittedName>
        <fullName evidence="4">Phosphoinositide-3-kinase adaptor protein 1</fullName>
    </submittedName>
</protein>
<feature type="region of interest" description="Disordered" evidence="2">
    <location>
        <begin position="150"/>
        <end position="181"/>
    </location>
</feature>
<dbReference type="RefSeq" id="XP_023697806.1">
    <property type="nucleotide sequence ID" value="XM_023842038.2"/>
</dbReference>
<dbReference type="GeneID" id="111859409"/>
<feature type="compositionally biased region" description="Pro residues" evidence="2">
    <location>
        <begin position="806"/>
        <end position="815"/>
    </location>
</feature>